<organism evidence="2">
    <name type="scientific">Trachysalambria curvirostris nimavirus</name>
    <dbReference type="NCBI Taxonomy" id="2984282"/>
    <lineage>
        <taxon>Viruses</taxon>
        <taxon>Viruses incertae sedis</taxon>
        <taxon>Naldaviricetes</taxon>
        <taxon>Nimaviridae</taxon>
    </lineage>
</organism>
<accession>A0A9C7BR64</accession>
<feature type="region of interest" description="Disordered" evidence="1">
    <location>
        <begin position="38"/>
        <end position="65"/>
    </location>
</feature>
<evidence type="ECO:0000313" key="2">
    <source>
        <dbReference type="EMBL" id="BDT63057.1"/>
    </source>
</evidence>
<feature type="compositionally biased region" description="Polar residues" evidence="1">
    <location>
        <begin position="39"/>
        <end position="50"/>
    </location>
</feature>
<evidence type="ECO:0000256" key="1">
    <source>
        <dbReference type="SAM" id="MobiDB-lite"/>
    </source>
</evidence>
<name>A0A9C7BR64_9VIRU</name>
<dbReference type="EMBL" id="LC738880">
    <property type="protein sequence ID" value="BDT63057.1"/>
    <property type="molecule type" value="Genomic_DNA"/>
</dbReference>
<reference evidence="2" key="1">
    <citation type="submission" date="2022-10" db="EMBL/GenBank/DDBJ databases">
        <title>Genome sequences of endogenous nimaviruses in decapod crustaceans.</title>
        <authorList>
            <person name="Kawato S."/>
            <person name="Nozaki R."/>
            <person name="Kondo H."/>
            <person name="Hirono I."/>
        </authorList>
    </citation>
    <scope>NUCLEOTIDE SEQUENCE</scope>
    <source>
        <strain evidence="2">Ube2021</strain>
    </source>
</reference>
<proteinExistence type="predicted"/>
<sequence length="245" mass="26417">MPLYDLRSRLASRLGDSADTSQALANVDEDKIRVDDNLTPLSDTDKITTPVTPPPQSIPLDSGSSEDWVADTGDECHDDARNTKCCGLRDISVTLASGFCKFVNTLASCIRDKLTNRQFFLLVGAAMAALFGTRNVAMDDGQIICDHNKMTKMADNADIDQIDDIYQNSAARTDSVVDIQSAITKIVNTAMDVSDDTEKCDETGDGIDDEYEKTAAGTEGAVDIPSAIINTIVNTAMDLSYATKE</sequence>
<protein>
    <submittedName>
        <fullName evidence="2">Wsv295-like protein</fullName>
    </submittedName>
</protein>